<feature type="transmembrane region" description="Helical" evidence="33">
    <location>
        <begin position="1221"/>
        <end position="1241"/>
    </location>
</feature>
<keyword evidence="8" id="KW-0378">Hydrolase</keyword>
<dbReference type="InterPro" id="IPR003439">
    <property type="entry name" value="ABC_transporter-like_ATP-bd"/>
</dbReference>
<comment type="subcellular location">
    <subcellularLocation>
        <location evidence="1">Membrane</location>
        <topology evidence="1">Multi-pass membrane protein</topology>
    </subcellularLocation>
</comment>
<dbReference type="Pfam" id="PF01546">
    <property type="entry name" value="Peptidase_M20"/>
    <property type="match status" value="2"/>
</dbReference>
<evidence type="ECO:0000256" key="27">
    <source>
        <dbReference type="ARBA" id="ARBA00048822"/>
    </source>
</evidence>
<comment type="catalytic activity">
    <reaction evidence="19">
        <text>(5Z,8Z,11Z,14Z)-eicosatetraenoate + L-phenylalanine = N-(5Z,8Z,11Z,14Z-eicosatetraenoyl)-L-phenylalanine + H2O</text>
        <dbReference type="Rhea" id="RHEA:51312"/>
        <dbReference type="ChEBI" id="CHEBI:15377"/>
        <dbReference type="ChEBI" id="CHEBI:32395"/>
        <dbReference type="ChEBI" id="CHEBI:58095"/>
        <dbReference type="ChEBI" id="CHEBI:134022"/>
    </reaction>
    <physiologicalReaction direction="left-to-right" evidence="19">
        <dbReference type="Rhea" id="RHEA:51313"/>
    </physiologicalReaction>
    <physiologicalReaction direction="right-to-left" evidence="19">
        <dbReference type="Rhea" id="RHEA:51314"/>
    </physiologicalReaction>
</comment>
<comment type="catalytic activity">
    <reaction evidence="17">
        <text>N-octadecanoyl-L-phenylalanine + H2O = octadecanoate + L-phenylalanine</text>
        <dbReference type="Rhea" id="RHEA:64128"/>
        <dbReference type="ChEBI" id="CHEBI:15377"/>
        <dbReference type="ChEBI" id="CHEBI:25629"/>
        <dbReference type="ChEBI" id="CHEBI:58095"/>
        <dbReference type="ChEBI" id="CHEBI:149700"/>
    </reaction>
    <physiologicalReaction direction="left-to-right" evidence="17">
        <dbReference type="Rhea" id="RHEA:64129"/>
    </physiologicalReaction>
</comment>
<dbReference type="GO" id="GO:0005524">
    <property type="term" value="F:ATP binding"/>
    <property type="evidence" value="ECO:0007669"/>
    <property type="project" value="UniProtKB-KW"/>
</dbReference>
<comment type="caution">
    <text evidence="35">The sequence shown here is derived from an EMBL/GenBank/DDBJ whole genome shotgun (WGS) entry which is preliminary data.</text>
</comment>
<dbReference type="GO" id="GO:1990845">
    <property type="term" value="P:adaptive thermogenesis"/>
    <property type="evidence" value="ECO:0007669"/>
    <property type="project" value="UniProtKB-ARBA"/>
</dbReference>
<dbReference type="EMBL" id="NCKU01001083">
    <property type="protein sequence ID" value="RWS13138.1"/>
    <property type="molecule type" value="Genomic_DNA"/>
</dbReference>
<dbReference type="InterPro" id="IPR013525">
    <property type="entry name" value="ABC2_TM"/>
</dbReference>
<evidence type="ECO:0000256" key="13">
    <source>
        <dbReference type="ARBA" id="ARBA00034698"/>
    </source>
</evidence>
<dbReference type="FunFam" id="1.10.150.900:FF:000003">
    <property type="entry name" value="N-fatty-acyl-amino acid synthase/hydrolase PM20D1"/>
    <property type="match status" value="1"/>
</dbReference>
<dbReference type="SMART" id="SM00382">
    <property type="entry name" value="AAA"/>
    <property type="match status" value="2"/>
</dbReference>
<comment type="catalytic activity">
    <reaction evidence="26">
        <text>N-(9Z-octadecenoyl)-L-glutamine + H2O = L-glutamine + (9Z)-octadecenoate</text>
        <dbReference type="Rhea" id="RHEA:51356"/>
        <dbReference type="ChEBI" id="CHEBI:15377"/>
        <dbReference type="ChEBI" id="CHEBI:30823"/>
        <dbReference type="ChEBI" id="CHEBI:58359"/>
        <dbReference type="ChEBI" id="CHEBI:134033"/>
    </reaction>
    <physiologicalReaction direction="left-to-right" evidence="26">
        <dbReference type="Rhea" id="RHEA:51357"/>
    </physiologicalReaction>
</comment>
<evidence type="ECO:0000256" key="3">
    <source>
        <dbReference type="ARBA" id="ARBA00006247"/>
    </source>
</evidence>
<keyword evidence="10 35" id="KW-0067">ATP-binding</keyword>
<dbReference type="InterPro" id="IPR047177">
    <property type="entry name" value="Pept_M20A"/>
</dbReference>
<comment type="catalytic activity">
    <reaction evidence="27">
        <text>N-(9Z-octadecenoyl)-L-tryptophan + H2O = L-tryptophan + (9Z)-octadecenoate</text>
        <dbReference type="Rhea" id="RHEA:64176"/>
        <dbReference type="ChEBI" id="CHEBI:15377"/>
        <dbReference type="ChEBI" id="CHEBI:30823"/>
        <dbReference type="ChEBI" id="CHEBI:57912"/>
        <dbReference type="ChEBI" id="CHEBI:149733"/>
    </reaction>
    <physiologicalReaction direction="left-to-right" evidence="27">
        <dbReference type="Rhea" id="RHEA:64177"/>
    </physiologicalReaction>
</comment>
<dbReference type="InterPro" id="IPR011650">
    <property type="entry name" value="Peptidase_M20_dimer"/>
</dbReference>
<dbReference type="GO" id="GO:0005576">
    <property type="term" value="C:extracellular region"/>
    <property type="evidence" value="ECO:0007669"/>
    <property type="project" value="UniProtKB-ARBA"/>
</dbReference>
<dbReference type="SUPFAM" id="SSF55031">
    <property type="entry name" value="Bacterial exopeptidase dimerisation domain"/>
    <property type="match status" value="2"/>
</dbReference>
<feature type="transmembrane region" description="Helical" evidence="33">
    <location>
        <begin position="24"/>
        <end position="46"/>
    </location>
</feature>
<dbReference type="GO" id="GO:0043604">
    <property type="term" value="P:amide biosynthetic process"/>
    <property type="evidence" value="ECO:0007669"/>
    <property type="project" value="TreeGrafter"/>
</dbReference>
<proteinExistence type="inferred from homology"/>
<dbReference type="FunFam" id="3.40.50.300:FF:002470">
    <property type="entry name" value="ABC transporter, putative"/>
    <property type="match status" value="1"/>
</dbReference>
<dbReference type="Gene3D" id="1.10.150.900">
    <property type="match status" value="2"/>
</dbReference>
<comment type="catalytic activity">
    <reaction evidence="24">
        <text>an N-acyl-L-amino acid + H2O = an L-alpha-amino acid + a carboxylate</text>
        <dbReference type="Rhea" id="RHEA:15565"/>
        <dbReference type="ChEBI" id="CHEBI:15377"/>
        <dbReference type="ChEBI" id="CHEBI:29067"/>
        <dbReference type="ChEBI" id="CHEBI:59869"/>
        <dbReference type="ChEBI" id="CHEBI:59874"/>
        <dbReference type="EC" id="3.5.1.14"/>
    </reaction>
    <physiologicalReaction direction="left-to-right" evidence="24">
        <dbReference type="Rhea" id="RHEA:15566"/>
    </physiologicalReaction>
    <physiologicalReaction direction="right-to-left" evidence="24">
        <dbReference type="Rhea" id="RHEA:15567"/>
    </physiologicalReaction>
</comment>
<dbReference type="Proteomes" id="UP000285301">
    <property type="component" value="Unassembled WGS sequence"/>
</dbReference>
<dbReference type="CDD" id="cd03263">
    <property type="entry name" value="ABC_subfamily_A"/>
    <property type="match status" value="2"/>
</dbReference>
<evidence type="ECO:0000256" key="30">
    <source>
        <dbReference type="ARBA" id="ARBA00048879"/>
    </source>
</evidence>
<evidence type="ECO:0000256" key="4">
    <source>
        <dbReference type="ARBA" id="ARBA00022670"/>
    </source>
</evidence>
<comment type="catalytic activity">
    <reaction evidence="29">
        <text>an N-acyl-aromatic L-alpha-amino acid + H2O = an aromatic L-alpha-amino acid + a carboxylate</text>
        <dbReference type="Rhea" id="RHEA:54184"/>
        <dbReference type="ChEBI" id="CHEBI:15377"/>
        <dbReference type="ChEBI" id="CHEBI:29067"/>
        <dbReference type="ChEBI" id="CHEBI:84824"/>
        <dbReference type="ChEBI" id="CHEBI:138093"/>
        <dbReference type="EC" id="3.5.1.114"/>
    </reaction>
    <physiologicalReaction direction="left-to-right" evidence="29">
        <dbReference type="Rhea" id="RHEA:54185"/>
    </physiologicalReaction>
    <physiologicalReaction direction="right-to-left" evidence="29">
        <dbReference type="Rhea" id="RHEA:54186"/>
    </physiologicalReaction>
</comment>
<evidence type="ECO:0000256" key="6">
    <source>
        <dbReference type="ARBA" id="ARBA00022723"/>
    </source>
</evidence>
<keyword evidence="6" id="KW-0479">Metal-binding</keyword>
<dbReference type="InterPro" id="IPR036264">
    <property type="entry name" value="Bact_exopeptidase_dim_dom"/>
</dbReference>
<gene>
    <name evidence="35" type="ORF">B4U79_10183</name>
</gene>
<dbReference type="GO" id="GO:0004046">
    <property type="term" value="F:aminoacylase activity"/>
    <property type="evidence" value="ECO:0007669"/>
    <property type="project" value="UniProtKB-EC"/>
</dbReference>
<organism evidence="35 36">
    <name type="scientific">Dinothrombium tinctorium</name>
    <dbReference type="NCBI Taxonomy" id="1965070"/>
    <lineage>
        <taxon>Eukaryota</taxon>
        <taxon>Metazoa</taxon>
        <taxon>Ecdysozoa</taxon>
        <taxon>Arthropoda</taxon>
        <taxon>Chelicerata</taxon>
        <taxon>Arachnida</taxon>
        <taxon>Acari</taxon>
        <taxon>Acariformes</taxon>
        <taxon>Trombidiformes</taxon>
        <taxon>Prostigmata</taxon>
        <taxon>Anystina</taxon>
        <taxon>Parasitengona</taxon>
        <taxon>Trombidioidea</taxon>
        <taxon>Trombidiidae</taxon>
        <taxon>Dinothrombium</taxon>
    </lineage>
</organism>
<feature type="transmembrane region" description="Helical" evidence="33">
    <location>
        <begin position="281"/>
        <end position="309"/>
    </location>
</feature>
<evidence type="ECO:0000256" key="8">
    <source>
        <dbReference type="ARBA" id="ARBA00022801"/>
    </source>
</evidence>
<evidence type="ECO:0000259" key="34">
    <source>
        <dbReference type="PROSITE" id="PS50893"/>
    </source>
</evidence>
<comment type="pathway">
    <text evidence="13">Amino-acid metabolism.</text>
</comment>
<keyword evidence="11 33" id="KW-1133">Transmembrane helix</keyword>
<comment type="catalytic activity">
    <reaction evidence="28">
        <text>N-(9Z-octadecenoyl)-L-leucine + H2O = L-leucine + (9Z)-octadecenoate</text>
        <dbReference type="Rhea" id="RHEA:51360"/>
        <dbReference type="ChEBI" id="CHEBI:15377"/>
        <dbReference type="ChEBI" id="CHEBI:30823"/>
        <dbReference type="ChEBI" id="CHEBI:57427"/>
        <dbReference type="ChEBI" id="CHEBI:134035"/>
    </reaction>
    <physiologicalReaction direction="left-to-right" evidence="28">
        <dbReference type="Rhea" id="RHEA:51361"/>
    </physiologicalReaction>
    <physiologicalReaction direction="right-to-left" evidence="28">
        <dbReference type="Rhea" id="RHEA:51362"/>
    </physiologicalReaction>
</comment>
<accession>A0A3S3QS52</accession>
<evidence type="ECO:0000313" key="35">
    <source>
        <dbReference type="EMBL" id="RWS13138.1"/>
    </source>
</evidence>
<evidence type="ECO:0000256" key="22">
    <source>
        <dbReference type="ARBA" id="ARBA00048380"/>
    </source>
</evidence>
<comment type="catalytic activity">
    <reaction evidence="25">
        <text>N-(9Z-octadecenoyl)-L-serine + H2O = L-serine + (9Z)-octadecenoate</text>
        <dbReference type="Rhea" id="RHEA:51352"/>
        <dbReference type="ChEBI" id="CHEBI:15377"/>
        <dbReference type="ChEBI" id="CHEBI:30823"/>
        <dbReference type="ChEBI" id="CHEBI:33384"/>
        <dbReference type="ChEBI" id="CHEBI:134031"/>
    </reaction>
    <physiologicalReaction direction="left-to-right" evidence="25">
        <dbReference type="Rhea" id="RHEA:51353"/>
    </physiologicalReaction>
</comment>
<dbReference type="InterPro" id="IPR002933">
    <property type="entry name" value="Peptidase_M20"/>
</dbReference>
<feature type="transmembrane region" description="Helical" evidence="33">
    <location>
        <begin position="434"/>
        <end position="455"/>
    </location>
</feature>
<evidence type="ECO:0000256" key="33">
    <source>
        <dbReference type="SAM" id="Phobius"/>
    </source>
</evidence>
<evidence type="ECO:0000256" key="20">
    <source>
        <dbReference type="ARBA" id="ARBA00047879"/>
    </source>
</evidence>
<dbReference type="FunFam" id="3.40.50.300:FF:000933">
    <property type="entry name" value="ABC transporter A family member 7"/>
    <property type="match status" value="1"/>
</dbReference>
<dbReference type="GO" id="GO:0006508">
    <property type="term" value="P:proteolysis"/>
    <property type="evidence" value="ECO:0007669"/>
    <property type="project" value="UniProtKB-KW"/>
</dbReference>
<evidence type="ECO:0000256" key="26">
    <source>
        <dbReference type="ARBA" id="ARBA00048729"/>
    </source>
</evidence>
<dbReference type="PROSITE" id="PS00211">
    <property type="entry name" value="ABC_TRANSPORTER_1"/>
    <property type="match status" value="2"/>
</dbReference>
<evidence type="ECO:0000256" key="11">
    <source>
        <dbReference type="ARBA" id="ARBA00022989"/>
    </source>
</evidence>
<evidence type="ECO:0000256" key="18">
    <source>
        <dbReference type="ARBA" id="ARBA00047866"/>
    </source>
</evidence>
<dbReference type="GO" id="GO:0006629">
    <property type="term" value="P:lipid metabolic process"/>
    <property type="evidence" value="ECO:0007669"/>
    <property type="project" value="UniProtKB-ARBA"/>
</dbReference>
<evidence type="ECO:0000256" key="29">
    <source>
        <dbReference type="ARBA" id="ARBA00048840"/>
    </source>
</evidence>
<comment type="catalytic activity">
    <reaction evidence="16">
        <text>N-(4Z,7Z,10Z,13Z,16Z,19Z-docosahexaenoyl)-L-phenylalanine + H2O = (4Z,7Z,10Z,13Z,16Z,19Z)-docosahexaenoate + L-phenylalanine</text>
        <dbReference type="Rhea" id="RHEA:64132"/>
        <dbReference type="ChEBI" id="CHEBI:15377"/>
        <dbReference type="ChEBI" id="CHEBI:58095"/>
        <dbReference type="ChEBI" id="CHEBI:77016"/>
        <dbReference type="ChEBI" id="CHEBI:149701"/>
    </reaction>
    <physiologicalReaction direction="left-to-right" evidence="16">
        <dbReference type="Rhea" id="RHEA:64133"/>
    </physiologicalReaction>
</comment>
<evidence type="ECO:0000256" key="17">
    <source>
        <dbReference type="ARBA" id="ARBA00047723"/>
    </source>
</evidence>
<comment type="catalytic activity">
    <reaction evidence="18">
        <text>N-(9Z-octadecenoyl)-L-tyrosine + H2O = L-tyrosine + (9Z)-octadecenoate</text>
        <dbReference type="Rhea" id="RHEA:64184"/>
        <dbReference type="ChEBI" id="CHEBI:15377"/>
        <dbReference type="ChEBI" id="CHEBI:30823"/>
        <dbReference type="ChEBI" id="CHEBI:58315"/>
        <dbReference type="ChEBI" id="CHEBI:149734"/>
    </reaction>
    <physiologicalReaction direction="left-to-right" evidence="18">
        <dbReference type="Rhea" id="RHEA:64185"/>
    </physiologicalReaction>
</comment>
<evidence type="ECO:0000256" key="24">
    <source>
        <dbReference type="ARBA" id="ARBA00048579"/>
    </source>
</evidence>
<dbReference type="STRING" id="1965070.A0A3S3QS52"/>
<feature type="domain" description="ABC transporter" evidence="34">
    <location>
        <begin position="513"/>
        <end position="746"/>
    </location>
</feature>
<feature type="transmembrane region" description="Helical" evidence="33">
    <location>
        <begin position="241"/>
        <end position="261"/>
    </location>
</feature>
<dbReference type="SUPFAM" id="SSF53187">
    <property type="entry name" value="Zn-dependent exopeptidases"/>
    <property type="match status" value="2"/>
</dbReference>
<keyword evidence="7" id="KW-0547">Nucleotide-binding</keyword>
<dbReference type="PANTHER" id="PTHR45962">
    <property type="entry name" value="N-FATTY-ACYL-AMINO ACID SYNTHASE/HYDROLASE PM20D1"/>
    <property type="match status" value="1"/>
</dbReference>
<dbReference type="InterPro" id="IPR003593">
    <property type="entry name" value="AAA+_ATPase"/>
</dbReference>
<feature type="transmembrane region" description="Helical" evidence="33">
    <location>
        <begin position="1115"/>
        <end position="1143"/>
    </location>
</feature>
<keyword evidence="12 33" id="KW-0472">Membrane</keyword>
<sequence length="2546" mass="290373">MDLTFRQFRILLWRCFLLKNRQPFLTLIEIILPIFMAAFIAVVNHFDTQGARGKFELKPRLIYEPTNIFPTVFNQNEITMLYTPKTNLIQQLIEVIKSVILNETLNNLLEIEFEGIESEKRMIEKLKNETRFNVIGGVSFSFDDWKNSFPPLEFKYSLFMTRFDQENALFAKKIVPGPTYVDDSSNPYIVSNFVHIQAIINEGYLELLSNRSRPIRPTISINKFPYPEYIESPHIFSLKRFISRSNIIGFVTIVPLVIRLICGEKERRIKEMMELMGMNDFFYYCSVFLSHFTISTFNSIIITFIYFIHFSGKPLLQNACFTLVYFTLLLYNASLILFCMVMSTFFNRPVSGIIATLVLYISSFELPHNLMNKPGFFQSGGFAVPERAHLWSCLLPTVGMDWAFKIIVEMDMFIEGAQWSNLFMEIQSHEKINLGNVFSMIVFGCFIMISLIWYVDSVWPFQYGTPKPFYFPFWPSYWFGYRKRVKNREAVEETQTILNTSFFEEEPQATPIVIAEHLKKTYGSPFYTRIAVKDVSLKIYHGQITILLGHNGAGKTTTMSMLTGILPPTSGNITIDGFDLSTQTKIARKKIGLCPQHNVLYDDLTVKEHLLLYGALKGIQKNKLKNEIIKMLDKLELNFKINTKSKELSGGMKRKLSLAIAMIGEPKILVLDEPTAGMDPEARRAVWDLLLEVRQNMAILVTTHHMEEADVLGDRIAIMSEGLIRCIGSSMFLKRRFGAGYHLTFAKSDNYSNRKFKDMIAKFVPESMYVSETNTEITICLDPDYTFKLSNFFTEFDRVKKEIGISSCGITVTTMEDVFLQVGSTFKNLKAFVSPKITDYTVFIKRPQPSATIYRKKPLPRYTRFALTFQRLRGLFLKRLNYTLRYIPTMVNEIIIPAAMILILVELQNQMLDAMELAPFEIDLGLYSLYRKTFTFIHQSNEPESSRLFEILNNSYFSVLESEKTYLINLTALKKDPNEFMLQIANNDFNKYRKRFIIGASFQNKIEEPMIIAWYNGEALHSMPISINMVYKALQRDLLKSRFNKSGDIIVVNRPFPKEAFFRQWFVFANLARYLYFSFIPISMAFITAAFVLIPINERVSKAKLVQLMTGTNKFLFWFSHFVFDFSLHVIASLAFMLIFWFWDEAELFFKTSNTAIALFLVFVLYGFVMIPFVYTFSFASDTPSTGFAVVLMICLIFGLLLSYISHIFEFLVESGKLSSYYFDLLVDFGLLFPPFSLIWAMQKLFYSEASAFLCNKIQISYREIVCKTLSKQKEVTIKNLKGCCSEICEDACFLNYSPFSYGKYGINKELISFSVTCFIFWGLLLLIEGKAFANIKAKFEDLWIWRSLRSKFESKIESDSLSETIDKSRDDYIEDSDVIAEKKRVSQIISEKKLDSEAIVIDNLTKKFHKLTAVNSISLAIHKEEFFGFLGINGAGKSTTFGMLTGDIQPTEGNAFIGQTSLKKEPILYAKQIGYCPQFDPLLDRLTGKEMLVLMARLRGIKESFVEREVNHLLKLVDLEPHADKLTTNYSGGNQRKLSLAMALVGSPKVVFLDEPTAGVDAESRRKMWSTLIDLQAMTGCAIVLTSHTMDECEALCNRLTIMVNGKFRCLGSTQHLRSKFGQGFTVILKLRQEMISSEMGVEKVKDYMEKTFKKATIKDEHGTVIHYHIADKTIPWSVLFTNMEKAKRDLNLEDYQVGSDASLKPYMLCAHLDVVPVVRDQWKLDPFAGQIQDQFVNGRGSIDVKEMVIASLEALEFLLENSFKPKRSFYLAFGHDEEGMGLEGASEISNVMQKRKVDFEYLLDEGPVIVDGGFKGVPNLVAMVGVAEKGFVTFKLEVNGTTGHSSLPPAETAIVKLAKAVSKFHANTFPSRLGYGPEKDIFEFLAPYASFPYKLFYSNIWLFSPLLSYLLSLQPYTNSLIRTTTAVTVINGGLKENVLPSYSYALINHRIHPSQSVKEALEYDKKLINDAKVSVTINEGASFDPHPLSPYHSASFGFQAIKQSIREVFPQTIVVPGIMFASTDTKWYLKLTKNIYRFRPVVLKTNEFAMIHGHNEKISIDNYVKIKPADADFCSTKVGHKAIDGNEALIQRFSRALQFKTVTTKPHHYNASELIAFRAFIEKSFPRIHSSPFVKQEIVSKYTLLYTIKGSDPSLRPYMLCSHLDVVPVEFDKWDIDPFGGQIRDGYFYGRGAVDVKDTLMASLEALEFMLVNGFKPKRSFYLAYGHDEEGSGVEGAAAIANIMKLRNVQLEYILDEGTMIINNTFKGVDEPVALVGVSEKGYVTLKLEVNGTTGHSSLAPKETTIVTLANALSKFNGYAYPSRFGYGPEKAMFDALAPYASFPYNLIFGNLWLFGPLVSYILSQKPTTNSLIRTSTAVTIVNGGIKENVLPSYSSAIINHRIHPYESVKYVLDYDKNLINDDRISISINEATTFEPHPISPFDDETYGFQAIKRSVQEVFPKTIVAPGVMLASTDTKWYLTLTQNIYRFSPAIMQTEDLVRVHGHNERISVDNYVKVVNFYHHLILISDNEKLPETKIIKDEL</sequence>
<evidence type="ECO:0000256" key="7">
    <source>
        <dbReference type="ARBA" id="ARBA00022741"/>
    </source>
</evidence>
<evidence type="ECO:0000256" key="10">
    <source>
        <dbReference type="ARBA" id="ARBA00022840"/>
    </source>
</evidence>
<comment type="catalytic activity">
    <reaction evidence="30">
        <text>L-phenylalanine + (9Z)-octadecenoate = N-(9Z-octadecenoyl)-L-phenylalanine + H2O</text>
        <dbReference type="Rhea" id="RHEA:51300"/>
        <dbReference type="ChEBI" id="CHEBI:15377"/>
        <dbReference type="ChEBI" id="CHEBI:30823"/>
        <dbReference type="ChEBI" id="CHEBI:58095"/>
        <dbReference type="ChEBI" id="CHEBI:134020"/>
    </reaction>
    <physiologicalReaction direction="left-to-right" evidence="30">
        <dbReference type="Rhea" id="RHEA:51301"/>
    </physiologicalReaction>
    <physiologicalReaction direction="right-to-left" evidence="30">
        <dbReference type="Rhea" id="RHEA:51302"/>
    </physiologicalReaction>
</comment>
<dbReference type="FunFam" id="3.40.630.10:FF:000027">
    <property type="entry name" value="N-fatty-acyl-amino acid synthase/hydrolase PM20D1"/>
    <property type="match status" value="1"/>
</dbReference>
<dbReference type="GO" id="GO:0006520">
    <property type="term" value="P:amino acid metabolic process"/>
    <property type="evidence" value="ECO:0007669"/>
    <property type="project" value="UniProtKB-ARBA"/>
</dbReference>
<evidence type="ECO:0000256" key="15">
    <source>
        <dbReference type="ARBA" id="ARBA00047450"/>
    </source>
</evidence>
<dbReference type="PANTHER" id="PTHR45962:SF1">
    <property type="entry name" value="N-FATTY-ACYL-AMINO ACID SYNTHASE_HYDROLASE PM20D1"/>
    <property type="match status" value="1"/>
</dbReference>
<comment type="catalytic activity">
    <reaction evidence="31">
        <text>N-(5Z,8Z,11Z,14Z-eicosatetraenoyl)-L-serine + H2O = (5Z,8Z,11Z,14Z)-eicosatetraenoate + L-serine</text>
        <dbReference type="Rhea" id="RHEA:64116"/>
        <dbReference type="ChEBI" id="CHEBI:15377"/>
        <dbReference type="ChEBI" id="CHEBI:32395"/>
        <dbReference type="ChEBI" id="CHEBI:33384"/>
        <dbReference type="ChEBI" id="CHEBI:149697"/>
    </reaction>
    <physiologicalReaction direction="left-to-right" evidence="31">
        <dbReference type="Rhea" id="RHEA:64117"/>
    </physiologicalReaction>
    <physiologicalReaction direction="right-to-left" evidence="31">
        <dbReference type="Rhea" id="RHEA:64118"/>
    </physiologicalReaction>
</comment>
<evidence type="ECO:0000256" key="2">
    <source>
        <dbReference type="ARBA" id="ARBA00004872"/>
    </source>
</evidence>
<dbReference type="GO" id="GO:0046872">
    <property type="term" value="F:metal ion binding"/>
    <property type="evidence" value="ECO:0007669"/>
    <property type="project" value="UniProtKB-KW"/>
</dbReference>
<dbReference type="Pfam" id="PF12698">
    <property type="entry name" value="ABC2_membrane_3"/>
    <property type="match status" value="1"/>
</dbReference>
<dbReference type="GO" id="GO:0016020">
    <property type="term" value="C:membrane"/>
    <property type="evidence" value="ECO:0007669"/>
    <property type="project" value="UniProtKB-SubCell"/>
</dbReference>
<comment type="catalytic activity">
    <reaction evidence="20">
        <text>N-hexadecanoyl-L-phenylalanine + H2O = hexadecanoate + L-phenylalanine</text>
        <dbReference type="Rhea" id="RHEA:64124"/>
        <dbReference type="ChEBI" id="CHEBI:7896"/>
        <dbReference type="ChEBI" id="CHEBI:15377"/>
        <dbReference type="ChEBI" id="CHEBI:58095"/>
        <dbReference type="ChEBI" id="CHEBI:149699"/>
    </reaction>
    <physiologicalReaction direction="left-to-right" evidence="20">
        <dbReference type="Rhea" id="RHEA:64125"/>
    </physiologicalReaction>
</comment>
<dbReference type="Pfam" id="PF07687">
    <property type="entry name" value="M20_dimer"/>
    <property type="match status" value="2"/>
</dbReference>
<evidence type="ECO:0000256" key="12">
    <source>
        <dbReference type="ARBA" id="ARBA00023136"/>
    </source>
</evidence>
<dbReference type="PROSITE" id="PS50893">
    <property type="entry name" value="ABC_TRANSPORTER_2"/>
    <property type="match status" value="2"/>
</dbReference>
<dbReference type="SUPFAM" id="SSF52540">
    <property type="entry name" value="P-loop containing nucleoside triphosphate hydrolases"/>
    <property type="match status" value="2"/>
</dbReference>
<dbReference type="OrthoDB" id="6435757at2759"/>
<dbReference type="GO" id="GO:0140359">
    <property type="term" value="F:ABC-type transporter activity"/>
    <property type="evidence" value="ECO:0007669"/>
    <property type="project" value="InterPro"/>
</dbReference>
<dbReference type="Pfam" id="PF00005">
    <property type="entry name" value="ABC_tran"/>
    <property type="match status" value="2"/>
</dbReference>
<keyword evidence="5 33" id="KW-0812">Transmembrane</keyword>
<comment type="function">
    <text evidence="14">Secreted enzyme that regulates the endogenous N-fatty acyl amino acid (NAAs) tissue and circulating levels by functioning as a bidirectional NAA synthase/hydrolase. It condenses free fatty acids and free amino acids to generate NAAs and bidirectionally catalyzes the reverse hydrolysis reaction. Some of these NAAs stimulate oxidative metabolism via mitochondrial uncoupling, increasing energy expenditure in a UPC1-independent manner. Thereby, this secreted protein may indirectly regulate whole body energy expenditure. PM20D1 circulates in tight association with both low- and high-density (LDL and HDL,respectively) lipoprotein particles.</text>
</comment>
<keyword evidence="9" id="KW-0862">Zinc</keyword>
<evidence type="ECO:0000256" key="31">
    <source>
        <dbReference type="ARBA" id="ARBA00049100"/>
    </source>
</evidence>
<comment type="catalytic activity">
    <reaction evidence="23">
        <text>N-(5Z,8Z,11Z,14Z)-eicosatetraenoyl-glycine + H2O = (5Z,8Z,11Z,14Z)-eicosatetraenoate + glycine</text>
        <dbReference type="Rhea" id="RHEA:64108"/>
        <dbReference type="ChEBI" id="CHEBI:15377"/>
        <dbReference type="ChEBI" id="CHEBI:32395"/>
        <dbReference type="ChEBI" id="CHEBI:57305"/>
        <dbReference type="ChEBI" id="CHEBI:59002"/>
    </reaction>
    <physiologicalReaction direction="left-to-right" evidence="23">
        <dbReference type="Rhea" id="RHEA:64109"/>
    </physiologicalReaction>
    <physiologicalReaction direction="right-to-left" evidence="23">
        <dbReference type="Rhea" id="RHEA:64110"/>
    </physiologicalReaction>
</comment>
<evidence type="ECO:0000256" key="9">
    <source>
        <dbReference type="ARBA" id="ARBA00022833"/>
    </source>
</evidence>
<feature type="domain" description="ABC transporter" evidence="34">
    <location>
        <begin position="1400"/>
        <end position="1631"/>
    </location>
</feature>
<dbReference type="Pfam" id="PF23321">
    <property type="entry name" value="R1_ABCA1"/>
    <property type="match status" value="1"/>
</dbReference>
<feature type="transmembrane region" description="Helical" evidence="33">
    <location>
        <begin position="1155"/>
        <end position="1175"/>
    </location>
</feature>
<feature type="transmembrane region" description="Helical" evidence="33">
    <location>
        <begin position="315"/>
        <end position="338"/>
    </location>
</feature>
<evidence type="ECO:0000256" key="25">
    <source>
        <dbReference type="ARBA" id="ARBA00048597"/>
    </source>
</evidence>
<evidence type="ECO:0000256" key="16">
    <source>
        <dbReference type="ARBA" id="ARBA00047567"/>
    </source>
</evidence>
<evidence type="ECO:0000256" key="23">
    <source>
        <dbReference type="ARBA" id="ARBA00048402"/>
    </source>
</evidence>
<keyword evidence="36" id="KW-1185">Reference proteome</keyword>
<evidence type="ECO:0000256" key="19">
    <source>
        <dbReference type="ARBA" id="ARBA00047874"/>
    </source>
</evidence>
<dbReference type="InterPro" id="IPR027417">
    <property type="entry name" value="P-loop_NTPase"/>
</dbReference>
<dbReference type="GO" id="GO:0016887">
    <property type="term" value="F:ATP hydrolysis activity"/>
    <property type="evidence" value="ECO:0007669"/>
    <property type="project" value="InterPro"/>
</dbReference>
<dbReference type="Gene3D" id="3.30.70.360">
    <property type="match status" value="2"/>
</dbReference>
<dbReference type="GO" id="GO:0008233">
    <property type="term" value="F:peptidase activity"/>
    <property type="evidence" value="ECO:0007669"/>
    <property type="project" value="UniProtKB-KW"/>
</dbReference>
<evidence type="ECO:0000313" key="36">
    <source>
        <dbReference type="Proteomes" id="UP000285301"/>
    </source>
</evidence>
<dbReference type="Gene3D" id="3.40.630.10">
    <property type="entry name" value="Zn peptidases"/>
    <property type="match status" value="2"/>
</dbReference>
<feature type="transmembrane region" description="Helical" evidence="33">
    <location>
        <begin position="1311"/>
        <end position="1328"/>
    </location>
</feature>
<evidence type="ECO:0000256" key="32">
    <source>
        <dbReference type="ARBA" id="ARBA00049457"/>
    </source>
</evidence>
<comment type="catalytic activity">
    <reaction evidence="21">
        <text>N-(9Z-octadecenoyl)-L-methionine + H2O = (9Z)-octadecenoate + L-methionine</text>
        <dbReference type="Rhea" id="RHEA:64144"/>
        <dbReference type="ChEBI" id="CHEBI:15377"/>
        <dbReference type="ChEBI" id="CHEBI:30823"/>
        <dbReference type="ChEBI" id="CHEBI:57844"/>
        <dbReference type="ChEBI" id="CHEBI:149732"/>
    </reaction>
    <physiologicalReaction direction="left-to-right" evidence="21">
        <dbReference type="Rhea" id="RHEA:64145"/>
    </physiologicalReaction>
</comment>
<evidence type="ECO:0000256" key="28">
    <source>
        <dbReference type="ARBA" id="ARBA00048827"/>
    </source>
</evidence>
<protein>
    <submittedName>
        <fullName evidence="35">ATP-binding cassette sub-family A member 1-like protein</fullName>
    </submittedName>
</protein>
<comment type="similarity">
    <text evidence="3">Belongs to the peptidase M20A family.</text>
</comment>
<evidence type="ECO:0000256" key="14">
    <source>
        <dbReference type="ARBA" id="ARBA00046147"/>
    </source>
</evidence>
<keyword evidence="4" id="KW-0645">Protease</keyword>
<dbReference type="InterPro" id="IPR056264">
    <property type="entry name" value="R2_ABCA1-4-like"/>
</dbReference>
<dbReference type="Gene3D" id="3.40.50.300">
    <property type="entry name" value="P-loop containing nucleotide triphosphate hydrolases"/>
    <property type="match status" value="2"/>
</dbReference>
<dbReference type="InterPro" id="IPR017871">
    <property type="entry name" value="ABC_transporter-like_CS"/>
</dbReference>
<evidence type="ECO:0000256" key="1">
    <source>
        <dbReference type="ARBA" id="ARBA00004141"/>
    </source>
</evidence>
<comment type="pathway">
    <text evidence="2">Lipid metabolism; fatty acid metabolism.</text>
</comment>
<feature type="transmembrane region" description="Helical" evidence="33">
    <location>
        <begin position="1187"/>
        <end position="1209"/>
    </location>
</feature>
<evidence type="ECO:0000256" key="21">
    <source>
        <dbReference type="ARBA" id="ARBA00048145"/>
    </source>
</evidence>
<comment type="catalytic activity">
    <reaction evidence="15">
        <text>(9Z)-octadecenoate + glycine = N-(9Z-octadecenoyl)glycine + H2O</text>
        <dbReference type="Rhea" id="RHEA:51316"/>
        <dbReference type="ChEBI" id="CHEBI:15377"/>
        <dbReference type="ChEBI" id="CHEBI:30823"/>
        <dbReference type="ChEBI" id="CHEBI:57305"/>
        <dbReference type="ChEBI" id="CHEBI:133992"/>
    </reaction>
    <physiologicalReaction direction="right-to-left" evidence="15">
        <dbReference type="Rhea" id="RHEA:51318"/>
    </physiologicalReaction>
</comment>
<name>A0A3S3QS52_9ACAR</name>
<reference evidence="35 36" key="1">
    <citation type="journal article" date="2018" name="Gigascience">
        <title>Genomes of trombidid mites reveal novel predicted allergens and laterally-transferred genes associated with secondary metabolism.</title>
        <authorList>
            <person name="Dong X."/>
            <person name="Chaisiri K."/>
            <person name="Xia D."/>
            <person name="Armstrong S.D."/>
            <person name="Fang Y."/>
            <person name="Donnelly M.J."/>
            <person name="Kadowaki T."/>
            <person name="McGarry J.W."/>
            <person name="Darby A.C."/>
            <person name="Makepeace B.L."/>
        </authorList>
    </citation>
    <scope>NUCLEOTIDE SEQUENCE [LARGE SCALE GENOMIC DNA]</scope>
    <source>
        <strain evidence="35">UoL-WK</strain>
    </source>
</reference>
<evidence type="ECO:0000256" key="5">
    <source>
        <dbReference type="ARBA" id="ARBA00022692"/>
    </source>
</evidence>
<dbReference type="GO" id="GO:0043605">
    <property type="term" value="P:amide catabolic process"/>
    <property type="evidence" value="ECO:0007669"/>
    <property type="project" value="UniProtKB-ARBA"/>
</dbReference>
<comment type="catalytic activity">
    <reaction evidence="32">
        <text>N-(9Z-octadecenoyl)-L-lysine + H2O = L-lysine + (9Z)-octadecenoate</text>
        <dbReference type="Rhea" id="RHEA:64192"/>
        <dbReference type="ChEBI" id="CHEBI:15377"/>
        <dbReference type="ChEBI" id="CHEBI:30823"/>
        <dbReference type="ChEBI" id="CHEBI:32551"/>
        <dbReference type="ChEBI" id="CHEBI:149731"/>
    </reaction>
    <physiologicalReaction direction="left-to-right" evidence="32">
        <dbReference type="Rhea" id="RHEA:64193"/>
    </physiologicalReaction>
</comment>
<feature type="transmembrane region" description="Helical" evidence="33">
    <location>
        <begin position="1074"/>
        <end position="1094"/>
    </location>
</feature>
<comment type="catalytic activity">
    <reaction evidence="22">
        <text>N-(9Z-octadecenoyl)-L-asparagine + H2O = L-asparagine + (9Z)-octadecenoate</text>
        <dbReference type="Rhea" id="RHEA:64136"/>
        <dbReference type="ChEBI" id="CHEBI:15377"/>
        <dbReference type="ChEBI" id="CHEBI:30823"/>
        <dbReference type="ChEBI" id="CHEBI:58048"/>
        <dbReference type="ChEBI" id="CHEBI:149730"/>
    </reaction>
    <physiologicalReaction direction="left-to-right" evidence="22">
        <dbReference type="Rhea" id="RHEA:64137"/>
    </physiologicalReaction>
</comment>